<keyword evidence="1" id="KW-0732">Signal</keyword>
<dbReference type="Gene3D" id="3.40.50.1820">
    <property type="entry name" value="alpha/beta hydrolase"/>
    <property type="match status" value="1"/>
</dbReference>
<feature type="chain" id="PRO_5007462299" description="BD-FAE-like domain-containing protein" evidence="1">
    <location>
        <begin position="20"/>
        <end position="498"/>
    </location>
</feature>
<gene>
    <name evidence="3" type="ORF">HMPREF3185_00606</name>
</gene>
<evidence type="ECO:0000313" key="3">
    <source>
        <dbReference type="EMBL" id="KXB77092.1"/>
    </source>
</evidence>
<dbReference type="AlphaFoldDB" id="A0A134BAX0"/>
<protein>
    <recommendedName>
        <fullName evidence="2">BD-FAE-like domain-containing protein</fullName>
    </recommendedName>
</protein>
<dbReference type="EMBL" id="LSDK01000049">
    <property type="protein sequence ID" value="KXB77092.1"/>
    <property type="molecule type" value="Genomic_DNA"/>
</dbReference>
<dbReference type="OrthoDB" id="923957at2"/>
<feature type="domain" description="BD-FAE-like" evidence="2">
    <location>
        <begin position="70"/>
        <end position="229"/>
    </location>
</feature>
<name>A0A134BAX0_9PORP</name>
<dbReference type="SUPFAM" id="SSF53474">
    <property type="entry name" value="alpha/beta-Hydrolases"/>
    <property type="match status" value="1"/>
</dbReference>
<dbReference type="RefSeq" id="WP_060935066.1">
    <property type="nucleotide sequence ID" value="NZ_KQ960432.1"/>
</dbReference>
<comment type="caution">
    <text evidence="3">The sequence shown here is derived from an EMBL/GenBank/DDBJ whole genome shotgun (WGS) entry which is preliminary data.</text>
</comment>
<dbReference type="PATRIC" id="fig|322095.3.peg.599"/>
<reference evidence="4" key="1">
    <citation type="submission" date="2016-01" db="EMBL/GenBank/DDBJ databases">
        <authorList>
            <person name="Mitreva M."/>
            <person name="Pepin K.H."/>
            <person name="Mihindukulasuriya K.A."/>
            <person name="Fulton R."/>
            <person name="Fronick C."/>
            <person name="O'Laughlin M."/>
            <person name="Miner T."/>
            <person name="Herter B."/>
            <person name="Rosa B.A."/>
            <person name="Cordes M."/>
            <person name="Tomlinson C."/>
            <person name="Wollam A."/>
            <person name="Palsikar V.B."/>
            <person name="Mardis E.R."/>
            <person name="Wilson R.K."/>
        </authorList>
    </citation>
    <scope>NUCLEOTIDE SEQUENCE [LARGE SCALE GENOMIC DNA]</scope>
    <source>
        <strain evidence="4">KA00683</strain>
    </source>
</reference>
<dbReference type="STRING" id="322095.HMPREF3185_00606"/>
<feature type="signal peptide" evidence="1">
    <location>
        <begin position="1"/>
        <end position="19"/>
    </location>
</feature>
<dbReference type="InterPro" id="IPR029058">
    <property type="entry name" value="AB_hydrolase_fold"/>
</dbReference>
<proteinExistence type="predicted"/>
<accession>A0A134BAX0</accession>
<evidence type="ECO:0000313" key="4">
    <source>
        <dbReference type="Proteomes" id="UP000070224"/>
    </source>
</evidence>
<evidence type="ECO:0000256" key="1">
    <source>
        <dbReference type="SAM" id="SignalP"/>
    </source>
</evidence>
<dbReference type="Proteomes" id="UP000070224">
    <property type="component" value="Unassembled WGS sequence"/>
</dbReference>
<organism evidence="3 4">
    <name type="scientific">Porphyromonas somerae</name>
    <dbReference type="NCBI Taxonomy" id="322095"/>
    <lineage>
        <taxon>Bacteria</taxon>
        <taxon>Pseudomonadati</taxon>
        <taxon>Bacteroidota</taxon>
        <taxon>Bacteroidia</taxon>
        <taxon>Bacteroidales</taxon>
        <taxon>Porphyromonadaceae</taxon>
        <taxon>Porphyromonas</taxon>
    </lineage>
</organism>
<sequence>MKKLIIAAIGMMLATNLNAAKKPTANALQFDPNSGVKASLTMPDGKVVNYTAYTKLYFVTNIEDPTYQYMNIFVPEGATQQTPIFLRTYVGGYLPSQAGDPQAQDASGRALSEGYVLVIPGSRGRTSTVQKGKKTIYTGRAPKALLDLKAAIRYLRHFDSVIPGDAEKIITDGTSAGGAMSSLMGATGNNPAYKSLLKAMGAADERDDVFASVCYCPITDLDHADMAYEWLYGNTDSRKSLSESKRALTAELAAQFPAYINSLGLKKADGTSLNADNYLDYIKQIIIRSAQEAKDAGADIPDSLGFTFSSEAAIQAPINGGVGSARPAGMTGGMPPMMRGGGKKVGEYITDLDLDKYLNYVVSTQPLKGVPAFDSYKVDGAAASGENGEFGNDQGSDVNFTAWAAAKTGSTLSEELKENVRLLNPMYFIGDGVSSVAPHWYIRHGARDRDTAFPIAINLATKLENAGKDVNFKLPWNRPHSGDYALNELFSWIAEIVK</sequence>
<dbReference type="Pfam" id="PF20434">
    <property type="entry name" value="BD-FAE"/>
    <property type="match status" value="1"/>
</dbReference>
<dbReference type="InterPro" id="IPR049492">
    <property type="entry name" value="BD-FAE-like_dom"/>
</dbReference>
<keyword evidence="4" id="KW-1185">Reference proteome</keyword>
<evidence type="ECO:0000259" key="2">
    <source>
        <dbReference type="Pfam" id="PF20434"/>
    </source>
</evidence>